<dbReference type="InterPro" id="IPR011044">
    <property type="entry name" value="Quino_amine_DH_bsu"/>
</dbReference>
<dbReference type="PANTHER" id="PTHR19856">
    <property type="entry name" value="WD-REPEATCONTAINING PROTEIN WDR1"/>
    <property type="match status" value="1"/>
</dbReference>
<feature type="repeat" description="WD" evidence="5">
    <location>
        <begin position="278"/>
        <end position="319"/>
    </location>
</feature>
<dbReference type="OMA" id="GSIDTCV"/>
<dbReference type="PROSITE" id="PS50082">
    <property type="entry name" value="WD_REPEATS_2"/>
    <property type="match status" value="5"/>
</dbReference>
<evidence type="ECO:0000256" key="1">
    <source>
        <dbReference type="ARBA" id="ARBA00022574"/>
    </source>
</evidence>
<comment type="similarity">
    <text evidence="3">Belongs to the WD repeat AIP1 family.</text>
</comment>
<evidence type="ECO:0000256" key="5">
    <source>
        <dbReference type="PROSITE-ProRule" id="PRU00221"/>
    </source>
</evidence>
<evidence type="ECO:0000256" key="4">
    <source>
        <dbReference type="ARBA" id="ARBA00067845"/>
    </source>
</evidence>
<dbReference type="GO" id="GO:0045214">
    <property type="term" value="P:sarcomere organization"/>
    <property type="evidence" value="ECO:0007669"/>
    <property type="project" value="TreeGrafter"/>
</dbReference>
<dbReference type="OrthoDB" id="2306at2759"/>
<dbReference type="Proteomes" id="UP000821853">
    <property type="component" value="Chromosome 1"/>
</dbReference>
<comment type="caution">
    <text evidence="6">The sequence shown here is derived from an EMBL/GenBank/DDBJ whole genome shotgun (WGS) entry which is preliminary data.</text>
</comment>
<dbReference type="CDD" id="cd00200">
    <property type="entry name" value="WD40"/>
    <property type="match status" value="1"/>
</dbReference>
<feature type="repeat" description="WD" evidence="5">
    <location>
        <begin position="148"/>
        <end position="189"/>
    </location>
</feature>
<dbReference type="EMBL" id="JABSTR010000001">
    <property type="protein sequence ID" value="KAH9363113.1"/>
    <property type="molecule type" value="Genomic_DNA"/>
</dbReference>
<dbReference type="Pfam" id="PF00400">
    <property type="entry name" value="WD40"/>
    <property type="match status" value="6"/>
</dbReference>
<gene>
    <name evidence="6" type="ORF">HPB48_014105</name>
</gene>
<evidence type="ECO:0000313" key="6">
    <source>
        <dbReference type="EMBL" id="KAH9363113.1"/>
    </source>
</evidence>
<dbReference type="GO" id="GO:0030834">
    <property type="term" value="P:regulation of actin filament depolymerization"/>
    <property type="evidence" value="ECO:0007669"/>
    <property type="project" value="UniProtKB-ARBA"/>
</dbReference>
<dbReference type="VEuPathDB" id="VectorBase:HLOH_047472"/>
<dbReference type="SUPFAM" id="SSF50978">
    <property type="entry name" value="WD40 repeat-like"/>
    <property type="match status" value="1"/>
</dbReference>
<sequence>MNHPRLPAQCRLPLPRPHYEEAADQRRCRCHVAASQTVLDQTGKIRIWDTVQQEHILKNEFQPFVGIVKDLAWSPDSQRIMAVGEGRERFGHVFMAETGTSVGEIGGHSKQINSCDFRPTRPFRIVTGSEDNTVGIYEGPPFKYKLTISDHTRFVQSVRYSPNGELFASGGFDGKMFLYNASTYEKVGEFGSPAHSGGIYAVAWSPDNTKILTASGDKTCKIWDASTLSVVTEFMMGTDVLDQQVSCLWQGDYLLSVSLSGFINYLDANNPEKPRRVIKGHHKSITALAVSPNRETIYTGSHDGCISFWDAASGDQDRVSGISHSNQVQDMCTGTDSIFTCGLDDTVRSISLLSNQFSNLNVKMDSQPRGMATADGNLVIVADIGDISLVENDMKIASHPVDYEPSCVTVHPQEPDVAVGGTKDHKVHVYVLKARNLTEKKVLDQGGAITDVRYSPDGQYLAASDANRMVRLYLSETYEPAHKLDWCFHTARVNCIGWSPDSKHLATGSLDTGVIVWSTEQPTKHINIKTCAILGGMFAAAPGIDLRSRMPSRLHLHPCDNHRTLAAMKLRPPQLHSGAWKCVICSCTARSGVPASAPAAPSPMVVGPSAGLVHRGTGLVFGTRPTECAPAEFPFHLYDGGKRLTTASSAATTSATAIVTSGLIMWCPGHTT</sequence>
<dbReference type="GO" id="GO:0051015">
    <property type="term" value="F:actin filament binding"/>
    <property type="evidence" value="ECO:0007669"/>
    <property type="project" value="TreeGrafter"/>
</dbReference>
<feature type="repeat" description="WD" evidence="5">
    <location>
        <begin position="192"/>
        <end position="233"/>
    </location>
</feature>
<dbReference type="InterPro" id="IPR015943">
    <property type="entry name" value="WD40/YVTN_repeat-like_dom_sf"/>
</dbReference>
<protein>
    <recommendedName>
        <fullName evidence="4">Actin-interacting protein 1</fullName>
    </recommendedName>
</protein>
<evidence type="ECO:0000313" key="7">
    <source>
        <dbReference type="Proteomes" id="UP000821853"/>
    </source>
</evidence>
<proteinExistence type="inferred from homology"/>
<name>A0A9J6FL04_HAELO</name>
<dbReference type="FunFam" id="2.130.10.10:FF:000167">
    <property type="entry name" value="Actin-interacting protein 1"/>
    <property type="match status" value="1"/>
</dbReference>
<organism evidence="6 7">
    <name type="scientific">Haemaphysalis longicornis</name>
    <name type="common">Bush tick</name>
    <dbReference type="NCBI Taxonomy" id="44386"/>
    <lineage>
        <taxon>Eukaryota</taxon>
        <taxon>Metazoa</taxon>
        <taxon>Ecdysozoa</taxon>
        <taxon>Arthropoda</taxon>
        <taxon>Chelicerata</taxon>
        <taxon>Arachnida</taxon>
        <taxon>Acari</taxon>
        <taxon>Parasitiformes</taxon>
        <taxon>Ixodida</taxon>
        <taxon>Ixodoidea</taxon>
        <taxon>Ixodidae</taxon>
        <taxon>Haemaphysalinae</taxon>
        <taxon>Haemaphysalis</taxon>
    </lineage>
</organism>
<dbReference type="InterPro" id="IPR019775">
    <property type="entry name" value="WD40_repeat_CS"/>
</dbReference>
<dbReference type="GO" id="GO:0030042">
    <property type="term" value="P:actin filament depolymerization"/>
    <property type="evidence" value="ECO:0007669"/>
    <property type="project" value="TreeGrafter"/>
</dbReference>
<dbReference type="Gene3D" id="2.130.10.10">
    <property type="entry name" value="YVTN repeat-like/Quinoprotein amine dehydrogenase"/>
    <property type="match status" value="2"/>
</dbReference>
<reference evidence="6 7" key="1">
    <citation type="journal article" date="2020" name="Cell">
        <title>Large-Scale Comparative Analyses of Tick Genomes Elucidate Their Genetic Diversity and Vector Capacities.</title>
        <authorList>
            <consortium name="Tick Genome and Microbiome Consortium (TIGMIC)"/>
            <person name="Jia N."/>
            <person name="Wang J."/>
            <person name="Shi W."/>
            <person name="Du L."/>
            <person name="Sun Y."/>
            <person name="Zhan W."/>
            <person name="Jiang J.F."/>
            <person name="Wang Q."/>
            <person name="Zhang B."/>
            <person name="Ji P."/>
            <person name="Bell-Sakyi L."/>
            <person name="Cui X.M."/>
            <person name="Yuan T.T."/>
            <person name="Jiang B.G."/>
            <person name="Yang W.F."/>
            <person name="Lam T.T."/>
            <person name="Chang Q.C."/>
            <person name="Ding S.J."/>
            <person name="Wang X.J."/>
            <person name="Zhu J.G."/>
            <person name="Ruan X.D."/>
            <person name="Zhao L."/>
            <person name="Wei J.T."/>
            <person name="Ye R.Z."/>
            <person name="Que T.C."/>
            <person name="Du C.H."/>
            <person name="Zhou Y.H."/>
            <person name="Cheng J.X."/>
            <person name="Dai P.F."/>
            <person name="Guo W.B."/>
            <person name="Han X.H."/>
            <person name="Huang E.J."/>
            <person name="Li L.F."/>
            <person name="Wei W."/>
            <person name="Gao Y.C."/>
            <person name="Liu J.Z."/>
            <person name="Shao H.Z."/>
            <person name="Wang X."/>
            <person name="Wang C.C."/>
            <person name="Yang T.C."/>
            <person name="Huo Q.B."/>
            <person name="Li W."/>
            <person name="Chen H.Y."/>
            <person name="Chen S.E."/>
            <person name="Zhou L.G."/>
            <person name="Ni X.B."/>
            <person name="Tian J.H."/>
            <person name="Sheng Y."/>
            <person name="Liu T."/>
            <person name="Pan Y.S."/>
            <person name="Xia L.Y."/>
            <person name="Li J."/>
            <person name="Zhao F."/>
            <person name="Cao W.C."/>
        </authorList>
    </citation>
    <scope>NUCLEOTIDE SEQUENCE [LARGE SCALE GENOMIC DNA]</scope>
    <source>
        <strain evidence="6">HaeL-2018</strain>
    </source>
</reference>
<dbReference type="InterPro" id="IPR036322">
    <property type="entry name" value="WD40_repeat_dom_sf"/>
</dbReference>
<evidence type="ECO:0000256" key="3">
    <source>
        <dbReference type="ARBA" id="ARBA00038366"/>
    </source>
</evidence>
<dbReference type="InterPro" id="IPR001680">
    <property type="entry name" value="WD40_rpt"/>
</dbReference>
<keyword evidence="1 5" id="KW-0853">WD repeat</keyword>
<dbReference type="SMART" id="SM00320">
    <property type="entry name" value="WD40"/>
    <property type="match status" value="8"/>
</dbReference>
<dbReference type="PROSITE" id="PS50294">
    <property type="entry name" value="WD_REPEATS_REGION"/>
    <property type="match status" value="4"/>
</dbReference>
<dbReference type="GO" id="GO:0030864">
    <property type="term" value="C:cortical actin cytoskeleton"/>
    <property type="evidence" value="ECO:0007669"/>
    <property type="project" value="TreeGrafter"/>
</dbReference>
<dbReference type="GO" id="GO:0030833">
    <property type="term" value="P:regulation of actin filament polymerization"/>
    <property type="evidence" value="ECO:0007669"/>
    <property type="project" value="UniProtKB-ARBA"/>
</dbReference>
<dbReference type="PANTHER" id="PTHR19856:SF0">
    <property type="entry name" value="WD REPEAT-CONTAINING PROTEIN 1"/>
    <property type="match status" value="1"/>
</dbReference>
<evidence type="ECO:0000256" key="2">
    <source>
        <dbReference type="ARBA" id="ARBA00022737"/>
    </source>
</evidence>
<dbReference type="AlphaFoldDB" id="A0A9J6FL04"/>
<dbReference type="SUPFAM" id="SSF50969">
    <property type="entry name" value="YVTN repeat-like/Quinoprotein amine dehydrogenase"/>
    <property type="match status" value="1"/>
</dbReference>
<keyword evidence="2" id="KW-0677">Repeat</keyword>
<dbReference type="GO" id="GO:0040011">
    <property type="term" value="P:locomotion"/>
    <property type="evidence" value="ECO:0007669"/>
    <property type="project" value="TreeGrafter"/>
</dbReference>
<dbReference type="PROSITE" id="PS00678">
    <property type="entry name" value="WD_REPEATS_1"/>
    <property type="match status" value="2"/>
</dbReference>
<keyword evidence="7" id="KW-1185">Reference proteome</keyword>
<accession>A0A9J6FL04</accession>
<feature type="repeat" description="WD" evidence="5">
    <location>
        <begin position="105"/>
        <end position="138"/>
    </location>
</feature>
<feature type="repeat" description="WD" evidence="5">
    <location>
        <begin position="489"/>
        <end position="520"/>
    </location>
</feature>